<reference evidence="4 5" key="1">
    <citation type="submission" date="2014-12" db="EMBL/GenBank/DDBJ databases">
        <title>Draft genome sequence of Cohnella kolymensis strain B-2846.</title>
        <authorList>
            <person name="Karlyshev A.V."/>
            <person name="Kudryashova E.B."/>
        </authorList>
    </citation>
    <scope>NUCLEOTIDE SEQUENCE [LARGE SCALE GENOMIC DNA]</scope>
    <source>
        <strain evidence="4 5">VKM B-2846</strain>
    </source>
</reference>
<dbReference type="InterPro" id="IPR012851">
    <property type="entry name" value="Spore_coat_CotF-like"/>
</dbReference>
<evidence type="ECO:0000256" key="3">
    <source>
        <dbReference type="ARBA" id="ARBA00024344"/>
    </source>
</evidence>
<comment type="subcellular location">
    <subcellularLocation>
        <location evidence="2">Spore coat</location>
    </subcellularLocation>
</comment>
<dbReference type="PANTHER" id="PTHR39183:SF1">
    <property type="entry name" value="SPORE COAT PROTEIN F-LIKE PROTEIN YHCQ"/>
    <property type="match status" value="1"/>
</dbReference>
<name>A0ABR5A0Q8_9BACL</name>
<proteinExistence type="inferred from homology"/>
<sequence>MNVQSLGPHESMEIHEMVNFKTLCLAKSKLMQGLVFDKDLKHLMQRDVEMSKRQLSELETIYSHAPFRIDVNTNVPIH</sequence>
<dbReference type="RefSeq" id="WP_041067731.1">
    <property type="nucleotide sequence ID" value="NZ_JXAL01000034.1"/>
</dbReference>
<accession>A0ABR5A0Q8</accession>
<comment type="similarity">
    <text evidence="3">Belongs to the CotF family.</text>
</comment>
<dbReference type="PANTHER" id="PTHR39183">
    <property type="entry name" value="SPORE COAT PROTEIN F-LIKE PROTEIN YHCQ"/>
    <property type="match status" value="1"/>
</dbReference>
<protein>
    <submittedName>
        <fullName evidence="4">Spore gernimation protein GerQ</fullName>
    </submittedName>
</protein>
<evidence type="ECO:0000313" key="4">
    <source>
        <dbReference type="EMBL" id="KIL34150.1"/>
    </source>
</evidence>
<organism evidence="4 5">
    <name type="scientific">Cohnella kolymensis</name>
    <dbReference type="NCBI Taxonomy" id="1590652"/>
    <lineage>
        <taxon>Bacteria</taxon>
        <taxon>Bacillati</taxon>
        <taxon>Bacillota</taxon>
        <taxon>Bacilli</taxon>
        <taxon>Bacillales</taxon>
        <taxon>Paenibacillaceae</taxon>
        <taxon>Cohnella</taxon>
    </lineage>
</organism>
<dbReference type="Proteomes" id="UP000054526">
    <property type="component" value="Unassembled WGS sequence"/>
</dbReference>
<evidence type="ECO:0000256" key="2">
    <source>
        <dbReference type="ARBA" id="ARBA00024325"/>
    </source>
</evidence>
<evidence type="ECO:0000256" key="1">
    <source>
        <dbReference type="ARBA" id="ARBA00022969"/>
    </source>
</evidence>
<keyword evidence="5" id="KW-1185">Reference proteome</keyword>
<gene>
    <name evidence="4" type="ORF">SD71_20930</name>
</gene>
<dbReference type="Gene3D" id="1.20.1260.10">
    <property type="match status" value="1"/>
</dbReference>
<evidence type="ECO:0000313" key="5">
    <source>
        <dbReference type="Proteomes" id="UP000054526"/>
    </source>
</evidence>
<dbReference type="EMBL" id="JXAL01000034">
    <property type="protein sequence ID" value="KIL34150.1"/>
    <property type="molecule type" value="Genomic_DNA"/>
</dbReference>
<comment type="caution">
    <text evidence="4">The sequence shown here is derived from an EMBL/GenBank/DDBJ whole genome shotgun (WGS) entry which is preliminary data.</text>
</comment>
<dbReference type="InterPro" id="IPR012347">
    <property type="entry name" value="Ferritin-like"/>
</dbReference>
<keyword evidence="1" id="KW-0749">Sporulation</keyword>